<keyword evidence="3" id="KW-1185">Reference proteome</keyword>
<dbReference type="Proteomes" id="UP001265700">
    <property type="component" value="Unassembled WGS sequence"/>
</dbReference>
<evidence type="ECO:0000313" key="2">
    <source>
        <dbReference type="EMBL" id="MDR7148544.1"/>
    </source>
</evidence>
<evidence type="ECO:0000313" key="3">
    <source>
        <dbReference type="Proteomes" id="UP001265700"/>
    </source>
</evidence>
<comment type="caution">
    <text evidence="2">The sequence shown here is derived from an EMBL/GenBank/DDBJ whole genome shotgun (WGS) entry which is preliminary data.</text>
</comment>
<keyword evidence="1" id="KW-0812">Transmembrane</keyword>
<evidence type="ECO:0000256" key="1">
    <source>
        <dbReference type="SAM" id="Phobius"/>
    </source>
</evidence>
<proteinExistence type="predicted"/>
<name>A0ABU1WH15_9BURK</name>
<organism evidence="2 3">
    <name type="scientific">Hydrogenophaga palleronii</name>
    <dbReference type="NCBI Taxonomy" id="65655"/>
    <lineage>
        <taxon>Bacteria</taxon>
        <taxon>Pseudomonadati</taxon>
        <taxon>Pseudomonadota</taxon>
        <taxon>Betaproteobacteria</taxon>
        <taxon>Burkholderiales</taxon>
        <taxon>Comamonadaceae</taxon>
        <taxon>Hydrogenophaga</taxon>
    </lineage>
</organism>
<protein>
    <submittedName>
        <fullName evidence="2">ElaB/YqjD/DUF883 family membrane-anchored ribosome-binding protein</fullName>
    </submittedName>
</protein>
<dbReference type="RefSeq" id="WP_310311246.1">
    <property type="nucleotide sequence ID" value="NZ_JAVDWU010000001.1"/>
</dbReference>
<sequence>MNTPGNNISKDVSALANTAAQTAEGAVRLAQQGASRVADGVNEVRAQTGTAFKHLAHDTELLAQHSKEALRESMEQLRERSLQTRDSAATYVQHEPIKSVLIAAAVGAALMGMLTLLNRPRR</sequence>
<feature type="transmembrane region" description="Helical" evidence="1">
    <location>
        <begin position="100"/>
        <end position="117"/>
    </location>
</feature>
<keyword evidence="1" id="KW-1133">Transmembrane helix</keyword>
<dbReference type="EMBL" id="JAVDWU010000001">
    <property type="protein sequence ID" value="MDR7148544.1"/>
    <property type="molecule type" value="Genomic_DNA"/>
</dbReference>
<gene>
    <name evidence="2" type="ORF">J2W49_000472</name>
</gene>
<keyword evidence="1" id="KW-0472">Membrane</keyword>
<accession>A0ABU1WH15</accession>
<reference evidence="2 3" key="1">
    <citation type="submission" date="2023-07" db="EMBL/GenBank/DDBJ databases">
        <title>Sorghum-associated microbial communities from plants grown in Nebraska, USA.</title>
        <authorList>
            <person name="Schachtman D."/>
        </authorList>
    </citation>
    <scope>NUCLEOTIDE SEQUENCE [LARGE SCALE GENOMIC DNA]</scope>
    <source>
        <strain evidence="2 3">4249</strain>
    </source>
</reference>